<dbReference type="SUPFAM" id="SSF56300">
    <property type="entry name" value="Metallo-dependent phosphatases"/>
    <property type="match status" value="1"/>
</dbReference>
<evidence type="ECO:0000313" key="5">
    <source>
        <dbReference type="EMBL" id="BCI61124.1"/>
    </source>
</evidence>
<accession>A0A7I8D920</accession>
<keyword evidence="3 4" id="KW-0119">Carbohydrate metabolism</keyword>
<dbReference type="Pfam" id="PF06874">
    <property type="entry name" value="FBPase_2"/>
    <property type="match status" value="1"/>
</dbReference>
<dbReference type="KEGG" id="sman:C12CBH8_17630"/>
<evidence type="ECO:0000256" key="4">
    <source>
        <dbReference type="HAMAP-Rule" id="MF_01854"/>
    </source>
</evidence>
<comment type="pathway">
    <text evidence="4">Carbohydrate biosynthesis; gluconeogenesis.</text>
</comment>
<evidence type="ECO:0000256" key="3">
    <source>
        <dbReference type="ARBA" id="ARBA00023277"/>
    </source>
</evidence>
<keyword evidence="2 4" id="KW-0464">Manganese</keyword>
<sequence length="662" mass="76279">MGSPKHQFTREELKYLSLLAEKYPTIQDVCTEIINLQATLNLPKGTEHFMSDLHGEYEAFYHILNNCSGVIREKVDLLFEGSMSISERSEFCTLIYYPEQKLSMFRKSVRDPRERDEWYKSTLYRLIDLCKLLSSKYPRAKVRRALPPEYSYIIDELLHAQPDEDNNQLVYHQKIIDTILSIDNAEAFIIALSTLIKHLAVDRLHIVGDIFDRGPRADSIMDMLMQCHSVDIEWGNHDILWMGAASGSEACIATVVKNSLAYHNFTSLENGYGISLRPLTLFATDTYPEEEDPAKAALLAISIILFKLEGQIIKRHPEYDMDDRLLLDKIDYSLGQIQLDGQLYLLKNPHFPTVDPREPYALNDEELSVIRGLKRAFQESERLHRHVQFLYAKGSMYRRFNHNLLFHGCIPLNEDGTLATVTFDGKEMKGRAFMDYSERLARQAYFDNKGLHKQKCCDYMWYLWCGKLSPLFGRAKMTTFERRYLTDPATWEEKKNPYYSHYNSEETCSMILREFDLDTPFSHIINGHVPVKAVEGESPVKANGRLIVIDGGFCKAYQPTTGIAGYTLIYNSHGMRIMSHQSFESTEKAIGENMDIRSHSDVFETEIVRVMVMDTDHGNRVSNKIYDLTLLLLAYRQGVLVPELPETQGYRIPIPLDSDLVD</sequence>
<proteinExistence type="inferred from homology"/>
<gene>
    <name evidence="4 5" type="primary">fbp</name>
    <name evidence="5" type="ORF">C12CBH8_17630</name>
</gene>
<reference evidence="6" key="1">
    <citation type="submission" date="2020-07" db="EMBL/GenBank/DDBJ databases">
        <title>Complete genome sequencing of Clostridia bacterium strain 12CBH8.</title>
        <authorList>
            <person name="Sakamoto M."/>
            <person name="Murakami T."/>
            <person name="Mori H."/>
        </authorList>
    </citation>
    <scope>NUCLEOTIDE SEQUENCE [LARGE SCALE GENOMIC DNA]</scope>
    <source>
        <strain evidence="6">12CBH8</strain>
    </source>
</reference>
<dbReference type="AlphaFoldDB" id="A0A7I8D920"/>
<dbReference type="Gene3D" id="3.60.21.10">
    <property type="match status" value="1"/>
</dbReference>
<dbReference type="InterPro" id="IPR029052">
    <property type="entry name" value="Metallo-depent_PP-like"/>
</dbReference>
<evidence type="ECO:0000256" key="2">
    <source>
        <dbReference type="ARBA" id="ARBA00023211"/>
    </source>
</evidence>
<dbReference type="RefSeq" id="WP_090264614.1">
    <property type="nucleotide sequence ID" value="NZ_AP023321.1"/>
</dbReference>
<dbReference type="GO" id="GO:0042132">
    <property type="term" value="F:fructose 1,6-bisphosphate 1-phosphatase activity"/>
    <property type="evidence" value="ECO:0007669"/>
    <property type="project" value="UniProtKB-UniRule"/>
</dbReference>
<dbReference type="Proteomes" id="UP000593890">
    <property type="component" value="Chromosome"/>
</dbReference>
<dbReference type="UniPathway" id="UPA00138"/>
<keyword evidence="6" id="KW-1185">Reference proteome</keyword>
<protein>
    <recommendedName>
        <fullName evidence="4">Fructose-1,6-bisphosphatase class 3</fullName>
        <shortName evidence="4">FBPase class 3</shortName>
        <ecNumber evidence="4">3.1.3.11</ecNumber>
    </recommendedName>
    <alternativeName>
        <fullName evidence="4">D-fructose-1,6-bisphosphate 1-phosphohydrolase class 3</fullName>
    </alternativeName>
</protein>
<dbReference type="EMBL" id="AP023321">
    <property type="protein sequence ID" value="BCI61124.1"/>
    <property type="molecule type" value="Genomic_DNA"/>
</dbReference>
<dbReference type="InterPro" id="IPR009164">
    <property type="entry name" value="FBPtase_class3"/>
</dbReference>
<evidence type="ECO:0000256" key="1">
    <source>
        <dbReference type="ARBA" id="ARBA00022801"/>
    </source>
</evidence>
<organism evidence="5 6">
    <name type="scientific">Solibaculum mannosilyticum</name>
    <dbReference type="NCBI Taxonomy" id="2780922"/>
    <lineage>
        <taxon>Bacteria</taxon>
        <taxon>Bacillati</taxon>
        <taxon>Bacillota</taxon>
        <taxon>Clostridia</taxon>
        <taxon>Eubacteriales</taxon>
        <taxon>Oscillospiraceae</taxon>
        <taxon>Solibaculum</taxon>
    </lineage>
</organism>
<comment type="catalytic activity">
    <reaction evidence="4">
        <text>beta-D-fructose 1,6-bisphosphate + H2O = beta-D-fructose 6-phosphate + phosphate</text>
        <dbReference type="Rhea" id="RHEA:11064"/>
        <dbReference type="ChEBI" id="CHEBI:15377"/>
        <dbReference type="ChEBI" id="CHEBI:32966"/>
        <dbReference type="ChEBI" id="CHEBI:43474"/>
        <dbReference type="ChEBI" id="CHEBI:57634"/>
        <dbReference type="EC" id="3.1.3.11"/>
    </reaction>
</comment>
<keyword evidence="1 4" id="KW-0378">Hydrolase</keyword>
<dbReference type="HAMAP" id="MF_01854">
    <property type="entry name" value="FBPase_class3"/>
    <property type="match status" value="1"/>
</dbReference>
<evidence type="ECO:0000313" key="6">
    <source>
        <dbReference type="Proteomes" id="UP000593890"/>
    </source>
</evidence>
<dbReference type="EC" id="3.1.3.11" evidence="4"/>
<dbReference type="GO" id="GO:0006094">
    <property type="term" value="P:gluconeogenesis"/>
    <property type="evidence" value="ECO:0007669"/>
    <property type="project" value="UniProtKB-UniRule"/>
</dbReference>
<comment type="similarity">
    <text evidence="4">Belongs to the FBPase class 3 family.</text>
</comment>
<comment type="cofactor">
    <cofactor evidence="4">
        <name>Mn(2+)</name>
        <dbReference type="ChEBI" id="CHEBI:29035"/>
    </cofactor>
</comment>
<name>A0A7I8D920_9FIRM</name>
<dbReference type="PIRSF" id="PIRSF000906">
    <property type="entry name" value="FBPtase_Bacill"/>
    <property type="match status" value="1"/>
</dbReference>